<dbReference type="InterPro" id="IPR037185">
    <property type="entry name" value="EmrE-like"/>
</dbReference>
<accession>W9SWM5</accession>
<feature type="transmembrane region" description="Helical" evidence="6">
    <location>
        <begin position="235"/>
        <end position="256"/>
    </location>
</feature>
<organism evidence="8 9">
    <name type="scientific">Morus notabilis</name>
    <dbReference type="NCBI Taxonomy" id="981085"/>
    <lineage>
        <taxon>Eukaryota</taxon>
        <taxon>Viridiplantae</taxon>
        <taxon>Streptophyta</taxon>
        <taxon>Embryophyta</taxon>
        <taxon>Tracheophyta</taxon>
        <taxon>Spermatophyta</taxon>
        <taxon>Magnoliopsida</taxon>
        <taxon>eudicotyledons</taxon>
        <taxon>Gunneridae</taxon>
        <taxon>Pentapetalae</taxon>
        <taxon>rosids</taxon>
        <taxon>fabids</taxon>
        <taxon>Rosales</taxon>
        <taxon>Moraceae</taxon>
        <taxon>Moreae</taxon>
        <taxon>Morus</taxon>
    </lineage>
</organism>
<dbReference type="InterPro" id="IPR000620">
    <property type="entry name" value="EamA_dom"/>
</dbReference>
<dbReference type="Pfam" id="PF00892">
    <property type="entry name" value="EamA"/>
    <property type="match status" value="1"/>
</dbReference>
<feature type="transmembrane region" description="Helical" evidence="6">
    <location>
        <begin position="289"/>
        <end position="309"/>
    </location>
</feature>
<dbReference type="GO" id="GO:0016020">
    <property type="term" value="C:membrane"/>
    <property type="evidence" value="ECO:0007669"/>
    <property type="project" value="UniProtKB-SubCell"/>
</dbReference>
<evidence type="ECO:0000256" key="5">
    <source>
        <dbReference type="ARBA" id="ARBA00023136"/>
    </source>
</evidence>
<evidence type="ECO:0000256" key="4">
    <source>
        <dbReference type="ARBA" id="ARBA00022989"/>
    </source>
</evidence>
<keyword evidence="5 6" id="KW-0472">Membrane</keyword>
<feature type="transmembrane region" description="Helical" evidence="6">
    <location>
        <begin position="81"/>
        <end position="103"/>
    </location>
</feature>
<protein>
    <recommendedName>
        <fullName evidence="6">WAT1-related protein</fullName>
    </recommendedName>
</protein>
<sequence>MGVTSWLKGLAPFLGMVIVEALIVGLNTLCKAAMSKGMNPFVYNVYSNALGTLIFLPFFIFQRTTVMQSCLFTGVNYSSPTLASALNNQVPAITFVLAVFFRMEKLDLRNSKSQIKIMGTLVSIAGALIVTIYKGPAIVDPQFQSTLNTSPSPKLSSHMNLTAANNWIIGGIFLTCANLSFAIWSTAQAAILKEYPSQRTILFFLYFFGTLQCAILALAMERDPSAWIITPDIELISVLYTAFFGCVVAYSIMTWCIDKKGPVFAVMFKPVGVAIAAFMSTLFLGDALYSGSIIGAFVIVIGFYGVVWAQSMEGKVENYGAVDEFQSPSSSPQTPLLESHRHV</sequence>
<evidence type="ECO:0000256" key="1">
    <source>
        <dbReference type="ARBA" id="ARBA00004141"/>
    </source>
</evidence>
<feature type="transmembrane region" description="Helical" evidence="6">
    <location>
        <begin position="263"/>
        <end position="283"/>
    </location>
</feature>
<reference evidence="9" key="1">
    <citation type="submission" date="2013-01" db="EMBL/GenBank/DDBJ databases">
        <title>Draft Genome Sequence of a Mulberry Tree, Morus notabilis C.K. Schneid.</title>
        <authorList>
            <person name="He N."/>
            <person name="Zhao S."/>
        </authorList>
    </citation>
    <scope>NUCLEOTIDE SEQUENCE</scope>
</reference>
<dbReference type="eggNOG" id="ENOG502RP6W">
    <property type="taxonomic scope" value="Eukaryota"/>
</dbReference>
<feature type="transmembrane region" description="Helical" evidence="6">
    <location>
        <begin position="167"/>
        <end position="189"/>
    </location>
</feature>
<keyword evidence="3 6" id="KW-0812">Transmembrane</keyword>
<dbReference type="AlphaFoldDB" id="W9SWM5"/>
<evidence type="ECO:0000256" key="2">
    <source>
        <dbReference type="ARBA" id="ARBA00007635"/>
    </source>
</evidence>
<dbReference type="Proteomes" id="UP000030645">
    <property type="component" value="Unassembled WGS sequence"/>
</dbReference>
<evidence type="ECO:0000259" key="7">
    <source>
        <dbReference type="Pfam" id="PF00892"/>
    </source>
</evidence>
<feature type="transmembrane region" description="Helical" evidence="6">
    <location>
        <begin position="115"/>
        <end position="133"/>
    </location>
</feature>
<feature type="transmembrane region" description="Helical" evidence="6">
    <location>
        <begin position="201"/>
        <end position="220"/>
    </location>
</feature>
<dbReference type="InterPro" id="IPR030184">
    <property type="entry name" value="WAT1-related"/>
</dbReference>
<feature type="domain" description="EamA" evidence="7">
    <location>
        <begin position="169"/>
        <end position="307"/>
    </location>
</feature>
<feature type="transmembrane region" description="Helical" evidence="6">
    <location>
        <begin position="41"/>
        <end position="61"/>
    </location>
</feature>
<dbReference type="SUPFAM" id="SSF103481">
    <property type="entry name" value="Multidrug resistance efflux transporter EmrE"/>
    <property type="match status" value="2"/>
</dbReference>
<keyword evidence="9" id="KW-1185">Reference proteome</keyword>
<feature type="transmembrane region" description="Helical" evidence="6">
    <location>
        <begin position="6"/>
        <end position="29"/>
    </location>
</feature>
<dbReference type="GO" id="GO:0022857">
    <property type="term" value="F:transmembrane transporter activity"/>
    <property type="evidence" value="ECO:0007669"/>
    <property type="project" value="InterPro"/>
</dbReference>
<dbReference type="PANTHER" id="PTHR31218">
    <property type="entry name" value="WAT1-RELATED PROTEIN"/>
    <property type="match status" value="1"/>
</dbReference>
<comment type="subcellular location">
    <subcellularLocation>
        <location evidence="1 6">Membrane</location>
        <topology evidence="1 6">Multi-pass membrane protein</topology>
    </subcellularLocation>
</comment>
<proteinExistence type="inferred from homology"/>
<evidence type="ECO:0000313" key="8">
    <source>
        <dbReference type="EMBL" id="EXC31164.1"/>
    </source>
</evidence>
<keyword evidence="4 6" id="KW-1133">Transmembrane helix</keyword>
<evidence type="ECO:0000313" key="9">
    <source>
        <dbReference type="Proteomes" id="UP000030645"/>
    </source>
</evidence>
<dbReference type="EMBL" id="KE346241">
    <property type="protein sequence ID" value="EXC31164.1"/>
    <property type="molecule type" value="Genomic_DNA"/>
</dbReference>
<evidence type="ECO:0000256" key="6">
    <source>
        <dbReference type="RuleBase" id="RU363077"/>
    </source>
</evidence>
<evidence type="ECO:0000256" key="3">
    <source>
        <dbReference type="ARBA" id="ARBA00022692"/>
    </source>
</evidence>
<name>W9SWM5_9ROSA</name>
<comment type="similarity">
    <text evidence="2 6">Belongs to the drug/metabolite transporter (DMT) superfamily. Plant drug/metabolite exporter (P-DME) (TC 2.A.7.4) family.</text>
</comment>
<gene>
    <name evidence="8" type="ORF">L484_004930</name>
</gene>